<gene>
    <name evidence="6" type="ORF">FUAX_43820</name>
</gene>
<dbReference type="Gene3D" id="2.40.30.170">
    <property type="match status" value="1"/>
</dbReference>
<evidence type="ECO:0000256" key="2">
    <source>
        <dbReference type="SAM" id="Coils"/>
    </source>
</evidence>
<dbReference type="AlphaFoldDB" id="A0AAU9DLA3"/>
<dbReference type="PANTHER" id="PTHR30469:SF15">
    <property type="entry name" value="HLYD FAMILY OF SECRETION PROTEINS"/>
    <property type="match status" value="1"/>
</dbReference>
<dbReference type="InterPro" id="IPR058792">
    <property type="entry name" value="Beta-barrel_RND_2"/>
</dbReference>
<dbReference type="RefSeq" id="WP_338395103.1">
    <property type="nucleotide sequence ID" value="NZ_AP025316.1"/>
</dbReference>
<feature type="domain" description="YknX-like C-terminal permuted SH3-like" evidence="5">
    <location>
        <begin position="282"/>
        <end position="349"/>
    </location>
</feature>
<feature type="domain" description="CusB-like beta-barrel" evidence="4">
    <location>
        <begin position="203"/>
        <end position="276"/>
    </location>
</feature>
<keyword evidence="2" id="KW-0175">Coiled coil</keyword>
<dbReference type="PANTHER" id="PTHR30469">
    <property type="entry name" value="MULTIDRUG RESISTANCE PROTEIN MDTA"/>
    <property type="match status" value="1"/>
</dbReference>
<keyword evidence="7" id="KW-1185">Reference proteome</keyword>
<keyword evidence="6" id="KW-0614">Plasmid</keyword>
<dbReference type="SUPFAM" id="SSF111369">
    <property type="entry name" value="HlyD-like secretion proteins"/>
    <property type="match status" value="1"/>
</dbReference>
<dbReference type="Pfam" id="PF25917">
    <property type="entry name" value="BSH_RND"/>
    <property type="match status" value="1"/>
</dbReference>
<evidence type="ECO:0000259" key="3">
    <source>
        <dbReference type="Pfam" id="PF25917"/>
    </source>
</evidence>
<reference evidence="6 7" key="1">
    <citation type="submission" date="2021-12" db="EMBL/GenBank/DDBJ databases">
        <title>Genome sequencing of bacteria with rrn-lacking chromosome and rrn-plasmid.</title>
        <authorList>
            <person name="Anda M."/>
            <person name="Iwasaki W."/>
        </authorList>
    </citation>
    <scope>NUCLEOTIDE SEQUENCE [LARGE SCALE GENOMIC DNA]</scope>
    <source>
        <strain evidence="6 7">DSM 100852</strain>
        <plasmid evidence="6 7">pFA2</plasmid>
    </source>
</reference>
<dbReference type="EMBL" id="AP025316">
    <property type="protein sequence ID" value="BDD11950.1"/>
    <property type="molecule type" value="Genomic_DNA"/>
</dbReference>
<geneLocation type="plasmid" evidence="6 7">
    <name>pFA2</name>
</geneLocation>
<evidence type="ECO:0000256" key="1">
    <source>
        <dbReference type="ARBA" id="ARBA00009477"/>
    </source>
</evidence>
<evidence type="ECO:0000259" key="4">
    <source>
        <dbReference type="Pfam" id="PF25954"/>
    </source>
</evidence>
<comment type="similarity">
    <text evidence="1">Belongs to the membrane fusion protein (MFP) (TC 8.A.1) family.</text>
</comment>
<dbReference type="KEGG" id="fax:FUAX_43820"/>
<dbReference type="GO" id="GO:1990281">
    <property type="term" value="C:efflux pump complex"/>
    <property type="evidence" value="ECO:0007669"/>
    <property type="project" value="TreeGrafter"/>
</dbReference>
<dbReference type="InterPro" id="IPR006143">
    <property type="entry name" value="RND_pump_MFP"/>
</dbReference>
<feature type="domain" description="Multidrug resistance protein MdtA-like barrel-sandwich hybrid" evidence="3">
    <location>
        <begin position="70"/>
        <end position="192"/>
    </location>
</feature>
<evidence type="ECO:0000259" key="5">
    <source>
        <dbReference type="Pfam" id="PF25989"/>
    </source>
</evidence>
<dbReference type="Pfam" id="PF25989">
    <property type="entry name" value="YknX_C"/>
    <property type="match status" value="1"/>
</dbReference>
<organism evidence="6 7">
    <name type="scientific">Fulvitalea axinellae</name>
    <dbReference type="NCBI Taxonomy" id="1182444"/>
    <lineage>
        <taxon>Bacteria</taxon>
        <taxon>Pseudomonadati</taxon>
        <taxon>Bacteroidota</taxon>
        <taxon>Cytophagia</taxon>
        <taxon>Cytophagales</taxon>
        <taxon>Persicobacteraceae</taxon>
        <taxon>Fulvitalea</taxon>
    </lineage>
</organism>
<feature type="coiled-coil region" evidence="2">
    <location>
        <begin position="141"/>
        <end position="168"/>
    </location>
</feature>
<evidence type="ECO:0000313" key="7">
    <source>
        <dbReference type="Proteomes" id="UP001348817"/>
    </source>
</evidence>
<proteinExistence type="inferred from homology"/>
<name>A0AAU9DLA3_9BACT</name>
<dbReference type="Pfam" id="PF25954">
    <property type="entry name" value="Beta-barrel_RND_2"/>
    <property type="match status" value="1"/>
</dbReference>
<dbReference type="InterPro" id="IPR058625">
    <property type="entry name" value="MdtA-like_BSH"/>
</dbReference>
<accession>A0AAU9DLA3</accession>
<dbReference type="GO" id="GO:0015562">
    <property type="term" value="F:efflux transmembrane transporter activity"/>
    <property type="evidence" value="ECO:0007669"/>
    <property type="project" value="TreeGrafter"/>
</dbReference>
<dbReference type="Gene3D" id="2.40.50.100">
    <property type="match status" value="1"/>
</dbReference>
<sequence>MKKKITYTIVTLAVLAGLVLKLYSNKQELKAEARLAEQITAEIPVKAEEVRIMNLSENWEATGYASANQSVDIVAQISGRVTAVHRKKGQHASAGASLLQIDASTLKSRLATARTNFEKTKKDLERLTILKENDATTDSELEKARIANKQAQAELTSLNEQLRFSQVRAPFSGTLANDFVEKGQVVNSGTKLAELHDLSLVKITVQVPETRVSRLHSGDKATVVFKAIQEKNFEGTVSYIADKAGKGGNFEAEILIENKDTSIKSGMFATATFKATTEGVRLAIPRKAIAGSVLNPEVFVLKNETVSARKITLGKSWGDLYSVTEGLAAGEKIVTQGQINLVDGVKVKVLN</sequence>
<evidence type="ECO:0000313" key="6">
    <source>
        <dbReference type="EMBL" id="BDD11950.1"/>
    </source>
</evidence>
<dbReference type="NCBIfam" id="TIGR01730">
    <property type="entry name" value="RND_mfp"/>
    <property type="match status" value="1"/>
</dbReference>
<dbReference type="Proteomes" id="UP001348817">
    <property type="component" value="Plasmid pFA2"/>
</dbReference>
<dbReference type="Gene3D" id="2.40.420.20">
    <property type="match status" value="1"/>
</dbReference>
<protein>
    <submittedName>
        <fullName evidence="6">MexH family multidrug efflux RND transporter periplasmic adaptor subunit</fullName>
    </submittedName>
</protein>
<dbReference type="InterPro" id="IPR058637">
    <property type="entry name" value="YknX-like_C"/>
</dbReference>
<dbReference type="Gene3D" id="1.10.287.470">
    <property type="entry name" value="Helix hairpin bin"/>
    <property type="match status" value="1"/>
</dbReference>